<evidence type="ECO:0000313" key="1">
    <source>
        <dbReference type="EMBL" id="MBB5121720.1"/>
    </source>
</evidence>
<name>A0A2N8P0B8_STREU</name>
<dbReference type="EMBL" id="JACHJF010000020">
    <property type="protein sequence ID" value="MBB5121720.1"/>
    <property type="molecule type" value="Genomic_DNA"/>
</dbReference>
<protein>
    <submittedName>
        <fullName evidence="2">Uncharacterized protein</fullName>
    </submittedName>
</protein>
<dbReference type="EMBL" id="LGUI01000002">
    <property type="protein sequence ID" value="PNE34466.1"/>
    <property type="molecule type" value="Genomic_DNA"/>
</dbReference>
<dbReference type="AlphaFoldDB" id="A0A2N8P0B8"/>
<accession>A0A2N8P0B8</accession>
<evidence type="ECO:0000313" key="2">
    <source>
        <dbReference type="EMBL" id="PNE34466.1"/>
    </source>
</evidence>
<dbReference type="Proteomes" id="UP000528608">
    <property type="component" value="Unassembled WGS sequence"/>
</dbReference>
<dbReference type="Proteomes" id="UP000235945">
    <property type="component" value="Unassembled WGS sequence"/>
</dbReference>
<reference evidence="1 4" key="3">
    <citation type="submission" date="2020-08" db="EMBL/GenBank/DDBJ databases">
        <title>Genomic Encyclopedia of Type Strains, Phase III (KMG-III): the genomes of soil and plant-associated and newly described type strains.</title>
        <authorList>
            <person name="Whitman W."/>
        </authorList>
    </citation>
    <scope>NUCLEOTIDE SEQUENCE [LARGE SCALE GENOMIC DNA]</scope>
    <source>
        <strain evidence="1 4">CECT 3259</strain>
    </source>
</reference>
<sequence length="95" mass="10212">MGGNELNSGDGKGAWAVISFPWGRVLQAEGFLLRPDILLNRAVGILSGSADDRPAEIPVSWKPWEYHTVRTTVSEAMALGAEVPLRYIQSGSASD</sequence>
<organism evidence="2 3">
    <name type="scientific">Streptomyces eurocidicus</name>
    <name type="common">Streptoverticillium eurocidicus</name>
    <dbReference type="NCBI Taxonomy" id="66423"/>
    <lineage>
        <taxon>Bacteria</taxon>
        <taxon>Bacillati</taxon>
        <taxon>Actinomycetota</taxon>
        <taxon>Actinomycetes</taxon>
        <taxon>Kitasatosporales</taxon>
        <taxon>Streptomycetaceae</taxon>
        <taxon>Streptomyces</taxon>
    </lineage>
</organism>
<keyword evidence="3" id="KW-1185">Reference proteome</keyword>
<reference evidence="2" key="1">
    <citation type="submission" date="2015-07" db="EMBL/GenBank/DDBJ databases">
        <authorList>
            <person name="Noorani M."/>
        </authorList>
    </citation>
    <scope>NUCLEOTIDE SEQUENCE [LARGE SCALE GENOMIC DNA]</scope>
    <source>
        <strain evidence="2">ATCC 27428</strain>
    </source>
</reference>
<reference evidence="3" key="2">
    <citation type="submission" date="2015-07" db="EMBL/GenBank/DDBJ databases">
        <authorList>
            <person name="Graham D.E."/>
            <person name="Giannone R.J."/>
            <person name="Gulvik C.A."/>
            <person name="Hettich R.L."/>
            <person name="Klingeman D.M."/>
            <person name="Mahan K.M."/>
            <person name="Parry R.J."/>
            <person name="Spain J.C."/>
        </authorList>
    </citation>
    <scope>NUCLEOTIDE SEQUENCE [LARGE SCALE GENOMIC DNA]</scope>
    <source>
        <strain evidence="3">ATCC 27428</strain>
    </source>
</reference>
<evidence type="ECO:0000313" key="4">
    <source>
        <dbReference type="Proteomes" id="UP000528608"/>
    </source>
</evidence>
<proteinExistence type="predicted"/>
<comment type="caution">
    <text evidence="2">The sequence shown here is derived from an EMBL/GenBank/DDBJ whole genome shotgun (WGS) entry which is preliminary data.</text>
</comment>
<gene>
    <name evidence="2" type="ORF">AF335_07730</name>
    <name evidence="1" type="ORF">FHS36_005189</name>
</gene>
<evidence type="ECO:0000313" key="3">
    <source>
        <dbReference type="Proteomes" id="UP000235945"/>
    </source>
</evidence>